<dbReference type="AlphaFoldDB" id="A0A0G0ZCP4"/>
<feature type="domain" description="Glycosyl transferase family 1" evidence="1">
    <location>
        <begin position="187"/>
        <end position="343"/>
    </location>
</feature>
<dbReference type="EMBL" id="LCDE01000002">
    <property type="protein sequence ID" value="KKS46472.1"/>
    <property type="molecule type" value="Genomic_DNA"/>
</dbReference>
<protein>
    <submittedName>
        <fullName evidence="3">Glycosyl transferase, group 1</fullName>
    </submittedName>
</protein>
<reference evidence="3 4" key="1">
    <citation type="journal article" date="2015" name="Nature">
        <title>rRNA introns, odd ribosomes, and small enigmatic genomes across a large radiation of phyla.</title>
        <authorList>
            <person name="Brown C.T."/>
            <person name="Hug L.A."/>
            <person name="Thomas B.C."/>
            <person name="Sharon I."/>
            <person name="Castelle C.J."/>
            <person name="Singh A."/>
            <person name="Wilkins M.J."/>
            <person name="Williams K.H."/>
            <person name="Banfield J.F."/>
        </authorList>
    </citation>
    <scope>NUCLEOTIDE SEQUENCE [LARGE SCALE GENOMIC DNA]</scope>
</reference>
<gene>
    <name evidence="3" type="ORF">UV10_C0002G0010</name>
</gene>
<dbReference type="CDD" id="cd03801">
    <property type="entry name" value="GT4_PimA-like"/>
    <property type="match status" value="1"/>
</dbReference>
<dbReference type="GO" id="GO:0016757">
    <property type="term" value="F:glycosyltransferase activity"/>
    <property type="evidence" value="ECO:0007669"/>
    <property type="project" value="InterPro"/>
</dbReference>
<dbReference type="Pfam" id="PF00534">
    <property type="entry name" value="Glycos_transf_1"/>
    <property type="match status" value="1"/>
</dbReference>
<organism evidence="3 4">
    <name type="scientific">Candidatus Azambacteria bacterium GW2011_GWA1_42_19</name>
    <dbReference type="NCBI Taxonomy" id="1618609"/>
    <lineage>
        <taxon>Bacteria</taxon>
        <taxon>Candidatus Azamiibacteriota</taxon>
    </lineage>
</organism>
<proteinExistence type="predicted"/>
<evidence type="ECO:0000313" key="3">
    <source>
        <dbReference type="EMBL" id="KKS46472.1"/>
    </source>
</evidence>
<dbReference type="PANTHER" id="PTHR45947">
    <property type="entry name" value="SULFOQUINOVOSYL TRANSFERASE SQD2"/>
    <property type="match status" value="1"/>
</dbReference>
<comment type="caution">
    <text evidence="3">The sequence shown here is derived from an EMBL/GenBank/DDBJ whole genome shotgun (WGS) entry which is preliminary data.</text>
</comment>
<accession>A0A0G0ZCP4</accession>
<dbReference type="Proteomes" id="UP000034951">
    <property type="component" value="Unassembled WGS sequence"/>
</dbReference>
<dbReference type="Gene3D" id="3.40.50.2000">
    <property type="entry name" value="Glycogen Phosphorylase B"/>
    <property type="match status" value="2"/>
</dbReference>
<evidence type="ECO:0000313" key="4">
    <source>
        <dbReference type="Proteomes" id="UP000034951"/>
    </source>
</evidence>
<keyword evidence="3" id="KW-0808">Transferase</keyword>
<evidence type="ECO:0000259" key="2">
    <source>
        <dbReference type="Pfam" id="PF13439"/>
    </source>
</evidence>
<dbReference type="PANTHER" id="PTHR45947:SF3">
    <property type="entry name" value="SULFOQUINOVOSYL TRANSFERASE SQD2"/>
    <property type="match status" value="1"/>
</dbReference>
<evidence type="ECO:0000259" key="1">
    <source>
        <dbReference type="Pfam" id="PF00534"/>
    </source>
</evidence>
<dbReference type="InterPro" id="IPR050194">
    <property type="entry name" value="Glycosyltransferase_grp1"/>
</dbReference>
<feature type="domain" description="Glycosyltransferase subfamily 4-like N-terminal" evidence="2">
    <location>
        <begin position="15"/>
        <end position="169"/>
    </location>
</feature>
<sequence>MRIARIIEYFPPHLGGMERHGLILSQEQVKLGHDVEVFIGVGEPSLFEKTFKASMQFLPLYSKARRFWFNFWAARQVKNNHGKHPYDIIHFHGDFIEAYFGGRLSKKLNIPAVLTIHAGLNKKLLKPENAGYFSGIKKIICVSKEIAGNLKSIGVPENKITVISSGIYLNEFNKKDGGIDATKNQYSKPIIISVGVLRINKGFDYLIGAFKKVLEKFNSTTFFIIGDGSEKTNLMKQAQEIGQIKFLGRQDHDKVIEYLKAADIFALASVSTEGDREGTPISIMEAMAAGLPIVATKVGGNPYLIKEGENGLLVEEKNSELLAKAMIKLIGDENLRQNMREKNIEEIKQKDWPLIAKQITDLYINDRK</sequence>
<dbReference type="InterPro" id="IPR028098">
    <property type="entry name" value="Glyco_trans_4-like_N"/>
</dbReference>
<name>A0A0G0ZCP4_9BACT</name>
<dbReference type="SUPFAM" id="SSF53756">
    <property type="entry name" value="UDP-Glycosyltransferase/glycogen phosphorylase"/>
    <property type="match status" value="1"/>
</dbReference>
<dbReference type="Pfam" id="PF13439">
    <property type="entry name" value="Glyco_transf_4"/>
    <property type="match status" value="1"/>
</dbReference>
<dbReference type="InterPro" id="IPR001296">
    <property type="entry name" value="Glyco_trans_1"/>
</dbReference>